<organism evidence="7 8">
    <name type="scientific">Listeria booriae</name>
    <dbReference type="NCBI Taxonomy" id="1552123"/>
    <lineage>
        <taxon>Bacteria</taxon>
        <taxon>Bacillati</taxon>
        <taxon>Bacillota</taxon>
        <taxon>Bacilli</taxon>
        <taxon>Bacillales</taxon>
        <taxon>Listeriaceae</taxon>
        <taxon>Listeria</taxon>
    </lineage>
</organism>
<evidence type="ECO:0000256" key="2">
    <source>
        <dbReference type="ARBA" id="ARBA00007257"/>
    </source>
</evidence>
<proteinExistence type="inferred from homology"/>
<dbReference type="Proteomes" id="UP000565628">
    <property type="component" value="Unassembled WGS sequence"/>
</dbReference>
<dbReference type="SUPFAM" id="SSF49373">
    <property type="entry name" value="Invasin/intimin cell-adhesion fragments"/>
    <property type="match status" value="4"/>
</dbReference>
<feature type="domain" description="BIG2" evidence="6">
    <location>
        <begin position="974"/>
        <end position="1051"/>
    </location>
</feature>
<feature type="signal peptide" evidence="5">
    <location>
        <begin position="1"/>
        <end position="35"/>
    </location>
</feature>
<dbReference type="InterPro" id="IPR008964">
    <property type="entry name" value="Invasin/intimin_cell_adhesion"/>
</dbReference>
<dbReference type="Gene3D" id="2.60.40.10">
    <property type="entry name" value="Immunoglobulins"/>
    <property type="match status" value="5"/>
</dbReference>
<evidence type="ECO:0000259" key="6">
    <source>
        <dbReference type="SMART" id="SM00635"/>
    </source>
</evidence>
<evidence type="ECO:0000256" key="5">
    <source>
        <dbReference type="SAM" id="SignalP"/>
    </source>
</evidence>
<evidence type="ECO:0000256" key="1">
    <source>
        <dbReference type="ARBA" id="ARBA00004613"/>
    </source>
</evidence>
<dbReference type="InterPro" id="IPR003343">
    <property type="entry name" value="Big_2"/>
</dbReference>
<evidence type="ECO:0000256" key="3">
    <source>
        <dbReference type="ARBA" id="ARBA00022525"/>
    </source>
</evidence>
<dbReference type="InterPro" id="IPR033764">
    <property type="entry name" value="Sdr_B"/>
</dbReference>
<accession>A0A7X0ZRW9</accession>
<feature type="domain" description="BIG2" evidence="6">
    <location>
        <begin position="1167"/>
        <end position="1244"/>
    </location>
</feature>
<keyword evidence="4 5" id="KW-0732">Signal</keyword>
<dbReference type="GO" id="GO:0005576">
    <property type="term" value="C:extracellular region"/>
    <property type="evidence" value="ECO:0007669"/>
    <property type="project" value="UniProtKB-SubCell"/>
</dbReference>
<dbReference type="InterPro" id="IPR013783">
    <property type="entry name" value="Ig-like_fold"/>
</dbReference>
<feature type="domain" description="BIG2" evidence="6">
    <location>
        <begin position="476"/>
        <end position="553"/>
    </location>
</feature>
<comment type="caution">
    <text evidence="7">The sequence shown here is derived from an EMBL/GenBank/DDBJ whole genome shotgun (WGS) entry which is preliminary data.</text>
</comment>
<dbReference type="Pfam" id="PF02368">
    <property type="entry name" value="Big_2"/>
    <property type="match status" value="4"/>
</dbReference>
<feature type="domain" description="BIG2" evidence="6">
    <location>
        <begin position="1280"/>
        <end position="1376"/>
    </location>
</feature>
<evidence type="ECO:0000256" key="4">
    <source>
        <dbReference type="ARBA" id="ARBA00022729"/>
    </source>
</evidence>
<name>A0A7X0ZRW9_9LIST</name>
<dbReference type="SMART" id="SM00635">
    <property type="entry name" value="BID_2"/>
    <property type="match status" value="6"/>
</dbReference>
<feature type="domain" description="BIG2" evidence="6">
    <location>
        <begin position="781"/>
        <end position="858"/>
    </location>
</feature>
<dbReference type="PANTHER" id="PTHR36108">
    <property type="entry name" value="COLOSSIN-B-RELATED"/>
    <property type="match status" value="1"/>
</dbReference>
<dbReference type="SUPFAM" id="SSF49478">
    <property type="entry name" value="Cna protein B-type domain"/>
    <property type="match status" value="1"/>
</dbReference>
<dbReference type="Gene3D" id="2.60.40.1080">
    <property type="match status" value="4"/>
</dbReference>
<dbReference type="RefSeq" id="WP_185641454.1">
    <property type="nucleotide sequence ID" value="NZ_JAASWV010000001.1"/>
</dbReference>
<dbReference type="SUPFAM" id="SSF117074">
    <property type="entry name" value="Hypothetical protein PA1324"/>
    <property type="match status" value="4"/>
</dbReference>
<comment type="similarity">
    <text evidence="2">Belongs to the serine-aspartate repeat-containing protein (SDr) family.</text>
</comment>
<feature type="domain" description="BIG2" evidence="6">
    <location>
        <begin position="1074"/>
        <end position="1158"/>
    </location>
</feature>
<dbReference type="Pfam" id="PF17210">
    <property type="entry name" value="SdrD_B"/>
    <property type="match status" value="5"/>
</dbReference>
<evidence type="ECO:0000313" key="7">
    <source>
        <dbReference type="EMBL" id="MBC2309376.1"/>
    </source>
</evidence>
<dbReference type="PANTHER" id="PTHR36108:SF13">
    <property type="entry name" value="COLOSSIN-B-RELATED"/>
    <property type="match status" value="1"/>
</dbReference>
<dbReference type="EMBL" id="JAASWV010000001">
    <property type="protein sequence ID" value="MBC2309376.1"/>
    <property type="molecule type" value="Genomic_DNA"/>
</dbReference>
<keyword evidence="3" id="KW-0964">Secreted</keyword>
<reference evidence="7 8" key="1">
    <citation type="submission" date="2020-03" db="EMBL/GenBank/DDBJ databases">
        <title>Soil Listeria distribution.</title>
        <authorList>
            <person name="Liao J."/>
            <person name="Wiedmann M."/>
        </authorList>
    </citation>
    <scope>NUCLEOTIDE SEQUENCE [LARGE SCALE GENOMIC DNA]</scope>
    <source>
        <strain evidence="7 8">FSL L7-0039</strain>
    </source>
</reference>
<sequence>MKSNKKFNKVGRIAVVGTLMIGMIAPTLTPITAAAATNKAEAKVQALQAGTGSVSDAMFEDLNGNNVKDAGEKGVAGISITLYSDSGQAVASTTTGADGTYSFANLEAGTYYLHVDLSTIPANERLFTTSGINSQDGNSSYFTIADGQTVTGYHFGFSPQVGQIASYIWNDKNANGYKDAGEDGIANVTVGLFDIYGVQVATTTTDADGNYRFESVNPGQYYEKVQTPQGMKIVTSSGNTFGGDGVSGYFNITAQANVTNMNVGLQTLNNAALQGIVKDDTTSNGIANLTVNLYNTSGTKVSETQTDATGHYAFTGLPAGNYYMTVGVPSNYKPTSGAGFGLDGNSYYVQLGDSTVISTFSLGLTEKTGAIHSNVYNDINKNGVKDSGENGLEGVRVDLYNTSGVSVANTVTDASGNYTFANIKPGTYYVRVTTPAGYSSQANGHFGSDNVSGYFTVSADQDITNLNDGMFKTIVEPTGITVDTSDIAAFTGDKGKINATVEPSNATDKTLTYTVSDPSILSVDANGNWTALAKGETDITVTASNGISEVIHVVVTQKVGEIKSFVFEDTNKNGTKEAGESGVAGATVQLHGADGSVVATQTTDATGQYDFKDIPVGPYYVVVTAPKGYNLKANYAFGDDGVTGYINVTGSSIITNYDCALVKDVAPITVSSIKWIYNNEDGNVEMLDRNSITIADTYLDSYNNPNVNIQLYDQNNNPIDLTGYTVTMGDDTIATGTVYGPDNNLVALTRHKVGATAVTIKDPTGRVVKNFVLNIVNSVVPPTDITLDATNINTTIGTSGNINATVSPSNATDKSLTYTSANPNILSVAANGSWEAKAEGTTTVTVKTVNNITKTITVTVTSPISVQLKNIPGYTDRTIVPNDQLNITTDYINTYGSHDLDFKYYDKVNVEVNPASYTVTSSNTAIISVKANQGDGYMRLAVKGIVGSSVITIKDAKGNIIRQFTVNVTQGAIQPTDITLDATNINTTIGSTGKINASVQPANATNKSLTYTSANTSILTVAADGSWEAKAEGTTTVTVKTANNITKTITVTVTSPVSIQLKNIPNYPDRTIVPNDQLNINTDYVNTFGSHDLDFKFYNKASAEVNPTAYTVTSSDTSIISVRGSYGDNYLRLAVQGKAGSSVITVKDAKGNIIRQFTVNVAQGSIQPTGVTVDTNAVTTKVTNTGKINATVQPANATNKALTYTSSDPSILKVNADGTWEALKNGTATVTVKTSNGLTTTVTFTVQTYFTNIMEQGNFNPSKSTGGPVTYYDEVGGLADKDNVTLTYNATLDTKVANDNQTNGRRQFMFYIGSDPANFNTDFNFTISNQNVLDPTIINNSEATRAIGHIEVRVKQRGTSVITVTRKSDGKVVKTLNVTVQ</sequence>
<gene>
    <name evidence="7" type="ORF">HCJ81_00685</name>
</gene>
<evidence type="ECO:0000313" key="8">
    <source>
        <dbReference type="Proteomes" id="UP000565628"/>
    </source>
</evidence>
<protein>
    <recommendedName>
        <fullName evidence="6">BIG2 domain-containing protein</fullName>
    </recommendedName>
</protein>
<comment type="subcellular location">
    <subcellularLocation>
        <location evidence="1">Secreted</location>
    </subcellularLocation>
</comment>
<feature type="chain" id="PRO_5031144720" description="BIG2 domain-containing protein" evidence="5">
    <location>
        <begin position="36"/>
        <end position="1381"/>
    </location>
</feature>